<dbReference type="EMBL" id="JBBMEJ010000002">
    <property type="protein sequence ID" value="MEQ2369997.1"/>
    <property type="molecule type" value="Genomic_DNA"/>
</dbReference>
<dbReference type="Pfam" id="PF07009">
    <property type="entry name" value="NusG_II"/>
    <property type="match status" value="1"/>
</dbReference>
<dbReference type="InterPro" id="IPR038690">
    <property type="entry name" value="NusG_2_sf"/>
</dbReference>
<evidence type="ECO:0000313" key="3">
    <source>
        <dbReference type="Proteomes" id="UP001473063"/>
    </source>
</evidence>
<sequence length="124" mass="13645">MKKKEIFFIAGLLVLAGVMWLGFRLSGQRSHNTIRITVDGKEFGTYSLDKDQVIHIGDTNVCEIKDGKVTMIEATCPDHYCMKQKAIDEHGGSIICLPNKVVIEGEDTADSSESEDSPKIDAVT</sequence>
<feature type="transmembrane region" description="Helical" evidence="1">
    <location>
        <begin position="6"/>
        <end position="25"/>
    </location>
</feature>
<comment type="caution">
    <text evidence="2">The sequence shown here is derived from an EMBL/GenBank/DDBJ whole genome shotgun (WGS) entry which is preliminary data.</text>
</comment>
<evidence type="ECO:0000256" key="1">
    <source>
        <dbReference type="SAM" id="Phobius"/>
    </source>
</evidence>
<evidence type="ECO:0000313" key="2">
    <source>
        <dbReference type="EMBL" id="MEQ2369997.1"/>
    </source>
</evidence>
<keyword evidence="1" id="KW-0472">Membrane</keyword>
<gene>
    <name evidence="2" type="ORF">WMO28_03395</name>
</gene>
<protein>
    <submittedName>
        <fullName evidence="2">NusG domain II-containing protein</fullName>
    </submittedName>
</protein>
<organism evidence="2 3">
    <name type="scientific">Blautia aquisgranensis</name>
    <dbReference type="NCBI Taxonomy" id="3133153"/>
    <lineage>
        <taxon>Bacteria</taxon>
        <taxon>Bacillati</taxon>
        <taxon>Bacillota</taxon>
        <taxon>Clostridia</taxon>
        <taxon>Lachnospirales</taxon>
        <taxon>Lachnospiraceae</taxon>
        <taxon>Blautia</taxon>
    </lineage>
</organism>
<name>A0ABV1BCN2_9FIRM</name>
<keyword evidence="3" id="KW-1185">Reference proteome</keyword>
<dbReference type="RefSeq" id="WP_178644263.1">
    <property type="nucleotide sequence ID" value="NZ_JBBMEJ010000002.1"/>
</dbReference>
<keyword evidence="1" id="KW-1133">Transmembrane helix</keyword>
<dbReference type="CDD" id="cd09911">
    <property type="entry name" value="Lin0431_like"/>
    <property type="match status" value="1"/>
</dbReference>
<keyword evidence="1" id="KW-0812">Transmembrane</keyword>
<proteinExistence type="predicted"/>
<dbReference type="Proteomes" id="UP001473063">
    <property type="component" value="Unassembled WGS sequence"/>
</dbReference>
<dbReference type="Gene3D" id="2.60.320.10">
    <property type="entry name" value="N-utilization substance G protein NusG, insert domain"/>
    <property type="match status" value="1"/>
</dbReference>
<accession>A0ABV1BCN2</accession>
<reference evidence="2 3" key="1">
    <citation type="submission" date="2024-03" db="EMBL/GenBank/DDBJ databases">
        <title>Human intestinal bacterial collection.</title>
        <authorList>
            <person name="Pauvert C."/>
            <person name="Hitch T.C.A."/>
            <person name="Clavel T."/>
        </authorList>
    </citation>
    <scope>NUCLEOTIDE SEQUENCE [LARGE SCALE GENOMIC DNA]</scope>
    <source>
        <strain evidence="2 3">CLA-JM-H16</strain>
    </source>
</reference>